<organism evidence="1 2">
    <name type="scientific">Methylobacterium soli</name>
    <dbReference type="NCBI Taxonomy" id="553447"/>
    <lineage>
        <taxon>Bacteria</taxon>
        <taxon>Pseudomonadati</taxon>
        <taxon>Pseudomonadota</taxon>
        <taxon>Alphaproteobacteria</taxon>
        <taxon>Hyphomicrobiales</taxon>
        <taxon>Methylobacteriaceae</taxon>
        <taxon>Methylobacterium</taxon>
    </lineage>
</organism>
<dbReference type="AlphaFoldDB" id="A0A6L3SZ59"/>
<keyword evidence="2" id="KW-1185">Reference proteome</keyword>
<dbReference type="EMBL" id="VZZK01000009">
    <property type="protein sequence ID" value="KAB1079419.1"/>
    <property type="molecule type" value="Genomic_DNA"/>
</dbReference>
<name>A0A6L3SZ59_9HYPH</name>
<proteinExistence type="predicted"/>
<protein>
    <submittedName>
        <fullName evidence="1">Phage tail assembly protein</fullName>
    </submittedName>
</protein>
<dbReference type="RefSeq" id="WP_151000154.1">
    <property type="nucleotide sequence ID" value="NZ_BPQY01000460.1"/>
</dbReference>
<evidence type="ECO:0000313" key="2">
    <source>
        <dbReference type="Proteomes" id="UP000474159"/>
    </source>
</evidence>
<comment type="caution">
    <text evidence="1">The sequence shown here is derived from an EMBL/GenBank/DDBJ whole genome shotgun (WGS) entry which is preliminary data.</text>
</comment>
<gene>
    <name evidence="1" type="ORF">F6X53_11490</name>
</gene>
<dbReference type="OrthoDB" id="7364471at2"/>
<accession>A0A6L3SZ59</accession>
<dbReference type="Pfam" id="PF10109">
    <property type="entry name" value="Phage_TAC_7"/>
    <property type="match status" value="1"/>
</dbReference>
<dbReference type="Proteomes" id="UP000474159">
    <property type="component" value="Unassembled WGS sequence"/>
</dbReference>
<dbReference type="InterPro" id="IPR019289">
    <property type="entry name" value="Phage_tail_E/E"/>
</dbReference>
<sequence>MDGLVHILSKPIKAHGEEIREITFRDPLGADILAVGNPVIVDMASDPPRVTHDERKMAAMISRLGGIPTSSVAQMGPQDWVACAWLLTPFFVPMAGAI</sequence>
<reference evidence="1 2" key="1">
    <citation type="submission" date="2019-09" db="EMBL/GenBank/DDBJ databases">
        <title>YIM 48816 draft genome.</title>
        <authorList>
            <person name="Jiang L."/>
        </authorList>
    </citation>
    <scope>NUCLEOTIDE SEQUENCE [LARGE SCALE GENOMIC DNA]</scope>
    <source>
        <strain evidence="1 2">YIM 48816</strain>
    </source>
</reference>
<evidence type="ECO:0000313" key="1">
    <source>
        <dbReference type="EMBL" id="KAB1079419.1"/>
    </source>
</evidence>